<evidence type="ECO:0008006" key="3">
    <source>
        <dbReference type="Google" id="ProtNLM"/>
    </source>
</evidence>
<reference evidence="1" key="1">
    <citation type="journal article" date="2014" name="Int. J. Syst. Evol. Microbiol.">
        <title>Complete genome sequence of Corynebacterium casei LMG S-19264T (=DSM 44701T), isolated from a smear-ripened cheese.</title>
        <authorList>
            <consortium name="US DOE Joint Genome Institute (JGI-PGF)"/>
            <person name="Walter F."/>
            <person name="Albersmeier A."/>
            <person name="Kalinowski J."/>
            <person name="Ruckert C."/>
        </authorList>
    </citation>
    <scope>NUCLEOTIDE SEQUENCE</scope>
    <source>
        <strain evidence="1">NBRC 110071</strain>
    </source>
</reference>
<dbReference type="InterPro" id="IPR024530">
    <property type="entry name" value="QSregVF_b"/>
</dbReference>
<organism evidence="1 2">
    <name type="scientific">Litoribrevibacter albus</name>
    <dbReference type="NCBI Taxonomy" id="1473156"/>
    <lineage>
        <taxon>Bacteria</taxon>
        <taxon>Pseudomonadati</taxon>
        <taxon>Pseudomonadota</taxon>
        <taxon>Gammaproteobacteria</taxon>
        <taxon>Oceanospirillales</taxon>
        <taxon>Oceanospirillaceae</taxon>
        <taxon>Litoribrevibacter</taxon>
    </lineage>
</organism>
<reference evidence="1" key="2">
    <citation type="submission" date="2023-01" db="EMBL/GenBank/DDBJ databases">
        <title>Draft genome sequence of Litoribrevibacter albus strain NBRC 110071.</title>
        <authorList>
            <person name="Sun Q."/>
            <person name="Mori K."/>
        </authorList>
    </citation>
    <scope>NUCLEOTIDE SEQUENCE</scope>
    <source>
        <strain evidence="1">NBRC 110071</strain>
    </source>
</reference>
<dbReference type="AlphaFoldDB" id="A0AA37S996"/>
<dbReference type="Proteomes" id="UP001161389">
    <property type="component" value="Unassembled WGS sequence"/>
</dbReference>
<proteinExistence type="predicted"/>
<evidence type="ECO:0000313" key="2">
    <source>
        <dbReference type="Proteomes" id="UP001161389"/>
    </source>
</evidence>
<dbReference type="EMBL" id="BSNM01000014">
    <property type="protein sequence ID" value="GLQ31777.1"/>
    <property type="molecule type" value="Genomic_DNA"/>
</dbReference>
<dbReference type="Pfam" id="PF12843">
    <property type="entry name" value="QSregVF_b"/>
    <property type="match status" value="1"/>
</dbReference>
<protein>
    <recommendedName>
        <fullName evidence="3">Cytoplasmic protein</fullName>
    </recommendedName>
</protein>
<evidence type="ECO:0000313" key="1">
    <source>
        <dbReference type="EMBL" id="GLQ31777.1"/>
    </source>
</evidence>
<name>A0AA37S996_9GAMM</name>
<dbReference type="RefSeq" id="WP_284381493.1">
    <property type="nucleotide sequence ID" value="NZ_BSNM01000014.1"/>
</dbReference>
<keyword evidence="2" id="KW-1185">Reference proteome</keyword>
<gene>
    <name evidence="1" type="ORF">GCM10007876_22560</name>
</gene>
<accession>A0AA37S996</accession>
<comment type="caution">
    <text evidence="1">The sequence shown here is derived from an EMBL/GenBank/DDBJ whole genome shotgun (WGS) entry which is preliminary data.</text>
</comment>
<sequence length="73" mass="8383">MIEKEHLVKLANQRMPFGKYQGRTIIELPEPYLLWFAKKGFPDNELGFLLSLALEIKINGQEGLIRPLKVSNS</sequence>